<keyword evidence="3" id="KW-1185">Reference proteome</keyword>
<proteinExistence type="predicted"/>
<reference evidence="2 3" key="1">
    <citation type="journal article" date="2015" name="Plant Cell">
        <title>Oil accumulation by the oleaginous diatom Fistulifera solaris as revealed by the genome and transcriptome.</title>
        <authorList>
            <person name="Tanaka T."/>
            <person name="Maeda Y."/>
            <person name="Veluchamy A."/>
            <person name="Tanaka M."/>
            <person name="Abida H."/>
            <person name="Marechal E."/>
            <person name="Bowler C."/>
            <person name="Muto M."/>
            <person name="Sunaga Y."/>
            <person name="Tanaka M."/>
            <person name="Yoshino T."/>
            <person name="Taniguchi T."/>
            <person name="Fukuda Y."/>
            <person name="Nemoto M."/>
            <person name="Matsumoto M."/>
            <person name="Wong P.S."/>
            <person name="Aburatani S."/>
            <person name="Fujibuchi W."/>
        </authorList>
    </citation>
    <scope>NUCLEOTIDE SEQUENCE [LARGE SCALE GENOMIC DNA]</scope>
    <source>
        <strain evidence="2 3">JPCC DA0580</strain>
    </source>
</reference>
<feature type="compositionally biased region" description="Basic and acidic residues" evidence="1">
    <location>
        <begin position="77"/>
        <end position="103"/>
    </location>
</feature>
<feature type="compositionally biased region" description="Basic residues" evidence="1">
    <location>
        <begin position="203"/>
        <end position="214"/>
    </location>
</feature>
<name>A0A1Z5KQV5_FISSO</name>
<feature type="compositionally biased region" description="Low complexity" evidence="1">
    <location>
        <begin position="275"/>
        <end position="290"/>
    </location>
</feature>
<sequence>MMQTATSRRLAPDERETLFQTLQGLIQNGDVPLEDLNTLVAELNQQREANTMAAFHDSHLSDIFAAADFGDFATVEDSSKSQDDEAGHFEATEWPEESEHPFPDDFVANDEAVFHSEQSHRPSRDRGENGPNVRGRSRNTRNKPSSKTTAEDVLSSAVWEPFDSSFDPLSSTRRKSRGEDASKTQPRRETPNENLKTEGSTTPRRRTSSAHKKRIADLESSATRTSPSQKPREKTRSLSRRKKVGEKSHQESDTQNLDAVLAHMLHASTEKDNLTTSDDTATTSSETKATLVEDTPKKSPRRRVVKKVAASADLRKAIESGMVETNAAGKIMIRVAKKKPKSLANVLDAQKVHQRSNENRSVKSAPAQTTERLPAESPRRPSRSRKTSADEEPRGSERSKSQGRRHEML</sequence>
<organism evidence="2 3">
    <name type="scientific">Fistulifera solaris</name>
    <name type="common">Oleaginous diatom</name>
    <dbReference type="NCBI Taxonomy" id="1519565"/>
    <lineage>
        <taxon>Eukaryota</taxon>
        <taxon>Sar</taxon>
        <taxon>Stramenopiles</taxon>
        <taxon>Ochrophyta</taxon>
        <taxon>Bacillariophyta</taxon>
        <taxon>Bacillariophyceae</taxon>
        <taxon>Bacillariophycidae</taxon>
        <taxon>Naviculales</taxon>
        <taxon>Naviculaceae</taxon>
        <taxon>Fistulifera</taxon>
    </lineage>
</organism>
<accession>A0A1Z5KQV5</accession>
<feature type="compositionally biased region" description="Basic and acidic residues" evidence="1">
    <location>
        <begin position="112"/>
        <end position="128"/>
    </location>
</feature>
<feature type="compositionally biased region" description="Basic and acidic residues" evidence="1">
    <location>
        <begin position="387"/>
        <end position="409"/>
    </location>
</feature>
<evidence type="ECO:0000313" key="3">
    <source>
        <dbReference type="Proteomes" id="UP000198406"/>
    </source>
</evidence>
<feature type="region of interest" description="Disordered" evidence="1">
    <location>
        <begin position="75"/>
        <end position="327"/>
    </location>
</feature>
<protein>
    <submittedName>
        <fullName evidence="2">Uncharacterized protein</fullName>
    </submittedName>
</protein>
<comment type="caution">
    <text evidence="2">The sequence shown here is derived from an EMBL/GenBank/DDBJ whole genome shotgun (WGS) entry which is preliminary data.</text>
</comment>
<feature type="compositionally biased region" description="Polar residues" evidence="1">
    <location>
        <begin position="192"/>
        <end position="202"/>
    </location>
</feature>
<dbReference type="EMBL" id="BDSP01000271">
    <property type="protein sequence ID" value="GAX28308.1"/>
    <property type="molecule type" value="Genomic_DNA"/>
</dbReference>
<feature type="compositionally biased region" description="Polar residues" evidence="1">
    <location>
        <begin position="220"/>
        <end position="229"/>
    </location>
</feature>
<evidence type="ECO:0000313" key="2">
    <source>
        <dbReference type="EMBL" id="GAX28308.1"/>
    </source>
</evidence>
<feature type="compositionally biased region" description="Basic and acidic residues" evidence="1">
    <location>
        <begin position="177"/>
        <end position="191"/>
    </location>
</feature>
<dbReference type="Proteomes" id="UP000198406">
    <property type="component" value="Unassembled WGS sequence"/>
</dbReference>
<dbReference type="InParanoid" id="A0A1Z5KQV5"/>
<evidence type="ECO:0000256" key="1">
    <source>
        <dbReference type="SAM" id="MobiDB-lite"/>
    </source>
</evidence>
<feature type="region of interest" description="Disordered" evidence="1">
    <location>
        <begin position="350"/>
        <end position="409"/>
    </location>
</feature>
<gene>
    <name evidence="2" type="ORF">FisN_27Hh037</name>
</gene>
<dbReference type="AlphaFoldDB" id="A0A1Z5KQV5"/>